<proteinExistence type="predicted"/>
<sequence length="367" mass="39161">MATMNPFDLLGGDDNDDPSQLIAAAQAQLLPAAKTKKPPATAQAATAASQPARLPSKPLPPAQAVREARHDGGRGGGRSGGRGFGHGRGCGRGFDRDAGNTENAFSNSNGYAGGYKPSGDGDSGKSFERRGGPRGPFRGERRGGFSNGEVGDGERPRRVYERRSGTGRGSEVKRDGAGRGNWGTPEDEFAPEAEEAEKVVTSEKVVVEEDTADASKDAQEKEPEEKEPEDKEMTLEEYQKVLEEKRKVLLAEKAEERKVGLDKEFQSMQLLCNKKATDDVFIKLGSEKDKSKDASADKEDKKKSVSINEFLKPADGERYYNPSGRGGRGRGRGSRGGYNGGSGGGVYNVPAPSIEDPGHFPTLGGKK</sequence>
<evidence type="ECO:0000313" key="1">
    <source>
        <dbReference type="EMBL" id="KAI4377929.1"/>
    </source>
</evidence>
<gene>
    <name evidence="1" type="ORF">MLD38_015482</name>
</gene>
<protein>
    <submittedName>
        <fullName evidence="1">Uncharacterized protein</fullName>
    </submittedName>
</protein>
<comment type="caution">
    <text evidence="1">The sequence shown here is derived from an EMBL/GenBank/DDBJ whole genome shotgun (WGS) entry which is preliminary data.</text>
</comment>
<dbReference type="Proteomes" id="UP001057402">
    <property type="component" value="Chromosome 4"/>
</dbReference>
<organism evidence="1 2">
    <name type="scientific">Melastoma candidum</name>
    <dbReference type="NCBI Taxonomy" id="119954"/>
    <lineage>
        <taxon>Eukaryota</taxon>
        <taxon>Viridiplantae</taxon>
        <taxon>Streptophyta</taxon>
        <taxon>Embryophyta</taxon>
        <taxon>Tracheophyta</taxon>
        <taxon>Spermatophyta</taxon>
        <taxon>Magnoliopsida</taxon>
        <taxon>eudicotyledons</taxon>
        <taxon>Gunneridae</taxon>
        <taxon>Pentapetalae</taxon>
        <taxon>rosids</taxon>
        <taxon>malvids</taxon>
        <taxon>Myrtales</taxon>
        <taxon>Melastomataceae</taxon>
        <taxon>Melastomatoideae</taxon>
        <taxon>Melastomateae</taxon>
        <taxon>Melastoma</taxon>
    </lineage>
</organism>
<dbReference type="EMBL" id="CM042883">
    <property type="protein sequence ID" value="KAI4377929.1"/>
    <property type="molecule type" value="Genomic_DNA"/>
</dbReference>
<evidence type="ECO:0000313" key="2">
    <source>
        <dbReference type="Proteomes" id="UP001057402"/>
    </source>
</evidence>
<accession>A0ACB9RJY3</accession>
<keyword evidence="2" id="KW-1185">Reference proteome</keyword>
<reference evidence="2" key="1">
    <citation type="journal article" date="2023" name="Front. Plant Sci.">
        <title>Chromosomal-level genome assembly of Melastoma candidum provides insights into trichome evolution.</title>
        <authorList>
            <person name="Zhong Y."/>
            <person name="Wu W."/>
            <person name="Sun C."/>
            <person name="Zou P."/>
            <person name="Liu Y."/>
            <person name="Dai S."/>
            <person name="Zhou R."/>
        </authorList>
    </citation>
    <scope>NUCLEOTIDE SEQUENCE [LARGE SCALE GENOMIC DNA]</scope>
</reference>
<name>A0ACB9RJY3_9MYRT</name>